<dbReference type="Gene3D" id="3.80.10.10">
    <property type="entry name" value="Ribonuclease Inhibitor"/>
    <property type="match status" value="1"/>
</dbReference>
<keyword evidence="2" id="KW-1185">Reference proteome</keyword>
<dbReference type="EMBL" id="SPLM01000072">
    <property type="protein sequence ID" value="TMW63559.1"/>
    <property type="molecule type" value="Genomic_DNA"/>
</dbReference>
<dbReference type="Proteomes" id="UP000794436">
    <property type="component" value="Unassembled WGS sequence"/>
</dbReference>
<evidence type="ECO:0000313" key="2">
    <source>
        <dbReference type="Proteomes" id="UP000794436"/>
    </source>
</evidence>
<gene>
    <name evidence="1" type="ORF">Poli38472_002500</name>
</gene>
<dbReference type="PANTHER" id="PTHR46433:SF1">
    <property type="entry name" value="ANKYRIN REPEAT-CONTAINING PROTEIN"/>
    <property type="match status" value="1"/>
</dbReference>
<organism evidence="1 2">
    <name type="scientific">Pythium oligandrum</name>
    <name type="common">Mycoparasitic fungus</name>
    <dbReference type="NCBI Taxonomy" id="41045"/>
    <lineage>
        <taxon>Eukaryota</taxon>
        <taxon>Sar</taxon>
        <taxon>Stramenopiles</taxon>
        <taxon>Oomycota</taxon>
        <taxon>Peronosporomycetes</taxon>
        <taxon>Pythiales</taxon>
        <taxon>Pythiaceae</taxon>
        <taxon>Pythium</taxon>
    </lineage>
</organism>
<accession>A0A8K1CI96</accession>
<name>A0A8K1CI96_PYTOL</name>
<reference evidence="1" key="1">
    <citation type="submission" date="2019-03" db="EMBL/GenBank/DDBJ databases">
        <title>Long read genome sequence of the mycoparasitic Pythium oligandrum ATCC 38472 isolated from sugarbeet rhizosphere.</title>
        <authorList>
            <person name="Gaulin E."/>
        </authorList>
    </citation>
    <scope>NUCLEOTIDE SEQUENCE</scope>
    <source>
        <strain evidence="1">ATCC 38472_TT</strain>
    </source>
</reference>
<dbReference type="InterPro" id="IPR032675">
    <property type="entry name" value="LRR_dom_sf"/>
</dbReference>
<dbReference type="SUPFAM" id="SSF52058">
    <property type="entry name" value="L domain-like"/>
    <property type="match status" value="1"/>
</dbReference>
<evidence type="ECO:0000313" key="1">
    <source>
        <dbReference type="EMBL" id="TMW63559.1"/>
    </source>
</evidence>
<dbReference type="AlphaFoldDB" id="A0A8K1CI96"/>
<sequence length="319" mass="36094">MLDSQPALGLVAPWLTLRDLFSVRRVSRKCCELLPHQTWHMAAEEISEETTVVRAAKAFPNIRHARLHLVTIQASSLEHGFRAWTQWQLSTLELSQIWNLTDAHLRLVTENCPLLERLAVRQCYLLKTPTIVGPKLKYLSMENCLITKFQDDTIWPDLEELHVSSRVLATLEARHLLKTLLARSQIQVLDLADCFMIEQILIDPSDLPGLRTLNLRSCLGLKRVHLASGTVESIDLSLCVELEVAILHLNQIRYLDLSYLQQLTSLHLGAKSIGLLNLRACSQLVRANLVVTCPYITMTQLEGTPLSLEDLRGADVEMQ</sequence>
<protein>
    <submittedName>
        <fullName evidence="1">Uncharacterized protein</fullName>
    </submittedName>
</protein>
<dbReference type="OrthoDB" id="10044893at2759"/>
<proteinExistence type="predicted"/>
<dbReference type="PANTHER" id="PTHR46433">
    <property type="entry name" value="ANK_REP_REGION DOMAIN-CONTAINING PROTEIN-RELATED"/>
    <property type="match status" value="1"/>
</dbReference>
<comment type="caution">
    <text evidence="1">The sequence shown here is derived from an EMBL/GenBank/DDBJ whole genome shotgun (WGS) entry which is preliminary data.</text>
</comment>